<comment type="caution">
    <text evidence="1">The sequence shown here is derived from an EMBL/GenBank/DDBJ whole genome shotgun (WGS) entry which is preliminary data.</text>
</comment>
<sequence length="102" mass="11708">MKLRSPRTSLNKRFFSASTRRTFQFIVFNHSYLCHVRARVKNSLDWGPCSILPFSWLLSHVITLLLTFTAVKHVSSPNHNKDNRGSTCRYIPLQVDITVCAG</sequence>
<evidence type="ECO:0000313" key="1">
    <source>
        <dbReference type="EMBL" id="MEQ2296808.1"/>
    </source>
</evidence>
<proteinExistence type="predicted"/>
<reference evidence="1 2" key="1">
    <citation type="submission" date="2021-06" db="EMBL/GenBank/DDBJ databases">
        <authorList>
            <person name="Palmer J.M."/>
        </authorList>
    </citation>
    <scope>NUCLEOTIDE SEQUENCE [LARGE SCALE GENOMIC DNA]</scope>
    <source>
        <strain evidence="1 2">AS_MEX2019</strain>
        <tissue evidence="1">Muscle</tissue>
    </source>
</reference>
<accession>A0ABV0YTZ9</accession>
<protein>
    <submittedName>
        <fullName evidence="1">Uncharacterized protein</fullName>
    </submittedName>
</protein>
<gene>
    <name evidence="1" type="ORF">AMECASPLE_028222</name>
</gene>
<organism evidence="1 2">
    <name type="scientific">Ameca splendens</name>
    <dbReference type="NCBI Taxonomy" id="208324"/>
    <lineage>
        <taxon>Eukaryota</taxon>
        <taxon>Metazoa</taxon>
        <taxon>Chordata</taxon>
        <taxon>Craniata</taxon>
        <taxon>Vertebrata</taxon>
        <taxon>Euteleostomi</taxon>
        <taxon>Actinopterygii</taxon>
        <taxon>Neopterygii</taxon>
        <taxon>Teleostei</taxon>
        <taxon>Neoteleostei</taxon>
        <taxon>Acanthomorphata</taxon>
        <taxon>Ovalentaria</taxon>
        <taxon>Atherinomorphae</taxon>
        <taxon>Cyprinodontiformes</taxon>
        <taxon>Goodeidae</taxon>
        <taxon>Ameca</taxon>
    </lineage>
</organism>
<dbReference type="EMBL" id="JAHRIP010040701">
    <property type="protein sequence ID" value="MEQ2296808.1"/>
    <property type="molecule type" value="Genomic_DNA"/>
</dbReference>
<name>A0ABV0YTZ9_9TELE</name>
<evidence type="ECO:0000313" key="2">
    <source>
        <dbReference type="Proteomes" id="UP001469553"/>
    </source>
</evidence>
<keyword evidence="2" id="KW-1185">Reference proteome</keyword>
<dbReference type="Proteomes" id="UP001469553">
    <property type="component" value="Unassembled WGS sequence"/>
</dbReference>